<protein>
    <submittedName>
        <fullName evidence="1">Uncharacterized protein</fullName>
    </submittedName>
</protein>
<evidence type="ECO:0000313" key="1">
    <source>
        <dbReference type="EMBL" id="CAK9036408.1"/>
    </source>
</evidence>
<gene>
    <name evidence="1" type="ORF">CCMP2556_LOCUS20270</name>
</gene>
<evidence type="ECO:0000313" key="2">
    <source>
        <dbReference type="Proteomes" id="UP001642484"/>
    </source>
</evidence>
<dbReference type="Proteomes" id="UP001642484">
    <property type="component" value="Unassembled WGS sequence"/>
</dbReference>
<comment type="caution">
    <text evidence="1">The sequence shown here is derived from an EMBL/GenBank/DDBJ whole genome shotgun (WGS) entry which is preliminary data.</text>
</comment>
<organism evidence="1 2">
    <name type="scientific">Durusdinium trenchii</name>
    <dbReference type="NCBI Taxonomy" id="1381693"/>
    <lineage>
        <taxon>Eukaryota</taxon>
        <taxon>Sar</taxon>
        <taxon>Alveolata</taxon>
        <taxon>Dinophyceae</taxon>
        <taxon>Suessiales</taxon>
        <taxon>Symbiodiniaceae</taxon>
        <taxon>Durusdinium</taxon>
    </lineage>
</organism>
<name>A0ABP0LCS4_9DINO</name>
<accession>A0ABP0LCS4</accession>
<sequence length="92" mass="10131">MATAVQQLKVPQAQFRPSWYTPIEQGIVLPEFIDGASVGGAPSRFYHYADATESSNSVTPEIRKFLQACRTDVEEASPEAFTFPPGSHPDLF</sequence>
<proteinExistence type="predicted"/>
<dbReference type="EMBL" id="CAXAMN010011858">
    <property type="protein sequence ID" value="CAK9036408.1"/>
    <property type="molecule type" value="Genomic_DNA"/>
</dbReference>
<keyword evidence="2" id="KW-1185">Reference proteome</keyword>
<reference evidence="1 2" key="1">
    <citation type="submission" date="2024-02" db="EMBL/GenBank/DDBJ databases">
        <authorList>
            <person name="Chen Y."/>
            <person name="Shah S."/>
            <person name="Dougan E. K."/>
            <person name="Thang M."/>
            <person name="Chan C."/>
        </authorList>
    </citation>
    <scope>NUCLEOTIDE SEQUENCE [LARGE SCALE GENOMIC DNA]</scope>
</reference>